<comment type="caution">
    <text evidence="2">The sequence shown here is derived from an EMBL/GenBank/DDBJ whole genome shotgun (WGS) entry which is preliminary data.</text>
</comment>
<dbReference type="Gene3D" id="3.40.50.12500">
    <property type="match status" value="1"/>
</dbReference>
<proteinExistence type="inferred from homology"/>
<dbReference type="Pfam" id="PF01177">
    <property type="entry name" value="Asp_Glu_race"/>
    <property type="match status" value="1"/>
</dbReference>
<name>A0AAJ2BCD7_9HYPH</name>
<dbReference type="GO" id="GO:0047661">
    <property type="term" value="F:amino-acid racemase activity"/>
    <property type="evidence" value="ECO:0007669"/>
    <property type="project" value="InterPro"/>
</dbReference>
<gene>
    <name evidence="2" type="ORF">QE369_004370</name>
</gene>
<organism evidence="2 3">
    <name type="scientific">Agrobacterium larrymoorei</name>
    <dbReference type="NCBI Taxonomy" id="160699"/>
    <lineage>
        <taxon>Bacteria</taxon>
        <taxon>Pseudomonadati</taxon>
        <taxon>Pseudomonadota</taxon>
        <taxon>Alphaproteobacteria</taxon>
        <taxon>Hyphomicrobiales</taxon>
        <taxon>Rhizobiaceae</taxon>
        <taxon>Rhizobium/Agrobacterium group</taxon>
        <taxon>Agrobacterium</taxon>
    </lineage>
</organism>
<keyword evidence="2" id="KW-0413">Isomerase</keyword>
<dbReference type="InterPro" id="IPR053714">
    <property type="entry name" value="Iso_Racemase_Enz_sf"/>
</dbReference>
<accession>A0AAJ2BCD7</accession>
<dbReference type="AlphaFoldDB" id="A0AAJ2BCD7"/>
<dbReference type="PANTHER" id="PTHR28047:SF5">
    <property type="entry name" value="PROTEIN DCG1"/>
    <property type="match status" value="1"/>
</dbReference>
<dbReference type="InterPro" id="IPR052186">
    <property type="entry name" value="Hydantoin_racemase-like"/>
</dbReference>
<protein>
    <submittedName>
        <fullName evidence="2">Allantoin racemase</fullName>
        <ecNumber evidence="2">5.1.99.3</ecNumber>
    </submittedName>
</protein>
<dbReference type="Proteomes" id="UP001255601">
    <property type="component" value="Unassembled WGS sequence"/>
</dbReference>
<evidence type="ECO:0000313" key="2">
    <source>
        <dbReference type="EMBL" id="MDR6104173.1"/>
    </source>
</evidence>
<evidence type="ECO:0000256" key="1">
    <source>
        <dbReference type="ARBA" id="ARBA00038414"/>
    </source>
</evidence>
<dbReference type="PANTHER" id="PTHR28047">
    <property type="entry name" value="PROTEIN DCG1"/>
    <property type="match status" value="1"/>
</dbReference>
<sequence length="247" mass="25794">MGMLAQKTDRIEKGGCLGGTSSIMKRIGLINPNTSQATTAMMTDIARLYLPDGFVIEGVTARRGVSMILDEEELAAAEDGVISMGLELAGRCDGLIVCAFGDPGLERLAEMSGLPCVGICQASMMEASAHGRRFGIATVTPDLVESFFAKAKALGVASLFTGTRLTAGDPQQLASTPDALLAALEVAVRQCFEEDEAEAVIIGGGPLGQAAEELQRIFPAPVIAPIRSAVEWMVRALPEGQSSTVHG</sequence>
<dbReference type="GO" id="GO:0047653">
    <property type="term" value="F:allantoin racemase activity"/>
    <property type="evidence" value="ECO:0007669"/>
    <property type="project" value="UniProtKB-EC"/>
</dbReference>
<dbReference type="EC" id="5.1.99.3" evidence="2"/>
<dbReference type="EMBL" id="JAVIZC010000003">
    <property type="protein sequence ID" value="MDR6104173.1"/>
    <property type="molecule type" value="Genomic_DNA"/>
</dbReference>
<evidence type="ECO:0000313" key="3">
    <source>
        <dbReference type="Proteomes" id="UP001255601"/>
    </source>
</evidence>
<reference evidence="2" key="1">
    <citation type="submission" date="2023-08" db="EMBL/GenBank/DDBJ databases">
        <title>Functional and genomic diversity of the sorghum phyllosphere microbiome.</title>
        <authorList>
            <person name="Shade A."/>
        </authorList>
    </citation>
    <scope>NUCLEOTIDE SEQUENCE</scope>
    <source>
        <strain evidence="2">SORGH_AS_0974</strain>
    </source>
</reference>
<dbReference type="InterPro" id="IPR015942">
    <property type="entry name" value="Asp/Glu/hydantoin_racemase"/>
</dbReference>
<comment type="similarity">
    <text evidence="1">Belongs to the HyuE racemase family.</text>
</comment>